<dbReference type="GO" id="GO:0005737">
    <property type="term" value="C:cytoplasm"/>
    <property type="evidence" value="ECO:0007669"/>
    <property type="project" value="UniProtKB-ARBA"/>
</dbReference>
<comment type="caution">
    <text evidence="8">The sequence shown here is derived from an EMBL/GenBank/DDBJ whole genome shotgun (WGS) entry which is preliminary data.</text>
</comment>
<protein>
    <recommendedName>
        <fullName evidence="6">Large ribosomal subunit protein bL21</fullName>
    </recommendedName>
</protein>
<name>A0A932I003_UNCTE</name>
<keyword evidence="3 6" id="KW-0694">RNA-binding</keyword>
<dbReference type="GO" id="GO:0005840">
    <property type="term" value="C:ribosome"/>
    <property type="evidence" value="ECO:0007669"/>
    <property type="project" value="UniProtKB-KW"/>
</dbReference>
<evidence type="ECO:0000313" key="8">
    <source>
        <dbReference type="EMBL" id="MBI3128806.1"/>
    </source>
</evidence>
<dbReference type="PANTHER" id="PTHR21349:SF0">
    <property type="entry name" value="LARGE RIBOSOMAL SUBUNIT PROTEIN BL21M"/>
    <property type="match status" value="1"/>
</dbReference>
<comment type="function">
    <text evidence="6 7">This protein binds to 23S rRNA in the presence of protein L20.</text>
</comment>
<dbReference type="HAMAP" id="MF_01363">
    <property type="entry name" value="Ribosomal_bL21"/>
    <property type="match status" value="1"/>
</dbReference>
<dbReference type="EMBL" id="JACPUR010000035">
    <property type="protein sequence ID" value="MBI3128806.1"/>
    <property type="molecule type" value="Genomic_DNA"/>
</dbReference>
<evidence type="ECO:0000256" key="1">
    <source>
        <dbReference type="ARBA" id="ARBA00008563"/>
    </source>
</evidence>
<accession>A0A932I003</accession>
<keyword evidence="4 6" id="KW-0689">Ribosomal protein</keyword>
<organism evidence="8 9">
    <name type="scientific">Tectimicrobiota bacterium</name>
    <dbReference type="NCBI Taxonomy" id="2528274"/>
    <lineage>
        <taxon>Bacteria</taxon>
        <taxon>Pseudomonadati</taxon>
        <taxon>Nitrospinota/Tectimicrobiota group</taxon>
        <taxon>Candidatus Tectimicrobiota</taxon>
    </lineage>
</organism>
<dbReference type="AlphaFoldDB" id="A0A932I003"/>
<proteinExistence type="inferred from homology"/>
<dbReference type="GO" id="GO:0019843">
    <property type="term" value="F:rRNA binding"/>
    <property type="evidence" value="ECO:0007669"/>
    <property type="project" value="UniProtKB-UniRule"/>
</dbReference>
<evidence type="ECO:0000256" key="2">
    <source>
        <dbReference type="ARBA" id="ARBA00022730"/>
    </source>
</evidence>
<dbReference type="InterPro" id="IPR018258">
    <property type="entry name" value="Ribosomal_bL21_CS"/>
</dbReference>
<evidence type="ECO:0000256" key="3">
    <source>
        <dbReference type="ARBA" id="ARBA00022884"/>
    </source>
</evidence>
<evidence type="ECO:0000256" key="4">
    <source>
        <dbReference type="ARBA" id="ARBA00022980"/>
    </source>
</evidence>
<dbReference type="InterPro" id="IPR001787">
    <property type="entry name" value="Ribosomal_bL21"/>
</dbReference>
<dbReference type="Proteomes" id="UP000782312">
    <property type="component" value="Unassembled WGS sequence"/>
</dbReference>
<dbReference type="Pfam" id="PF00829">
    <property type="entry name" value="Ribosomal_L21p"/>
    <property type="match status" value="1"/>
</dbReference>
<dbReference type="SUPFAM" id="SSF141091">
    <property type="entry name" value="L21p-like"/>
    <property type="match status" value="1"/>
</dbReference>
<dbReference type="GO" id="GO:0006412">
    <property type="term" value="P:translation"/>
    <property type="evidence" value="ECO:0007669"/>
    <property type="project" value="UniProtKB-UniRule"/>
</dbReference>
<comment type="similarity">
    <text evidence="1 6 7">Belongs to the bacterial ribosomal protein bL21 family.</text>
</comment>
<evidence type="ECO:0000313" key="9">
    <source>
        <dbReference type="Proteomes" id="UP000782312"/>
    </source>
</evidence>
<dbReference type="PROSITE" id="PS01169">
    <property type="entry name" value="RIBOSOMAL_L21"/>
    <property type="match status" value="1"/>
</dbReference>
<dbReference type="NCBIfam" id="TIGR00061">
    <property type="entry name" value="L21"/>
    <property type="match status" value="1"/>
</dbReference>
<comment type="subunit">
    <text evidence="6">Part of the 50S ribosomal subunit. Contacts protein L20.</text>
</comment>
<dbReference type="InterPro" id="IPR028909">
    <property type="entry name" value="bL21-like"/>
</dbReference>
<sequence>MYAVVETGGKQVRVQAGDLLTVERLVGEVGETVDLDRVHLIVDGGRIVADPGSLKTAKVRAVIKGHGRDRKVIAFRYKKRKNIRVKRGHRQPFTQIQVTEILGS</sequence>
<dbReference type="GO" id="GO:1990904">
    <property type="term" value="C:ribonucleoprotein complex"/>
    <property type="evidence" value="ECO:0007669"/>
    <property type="project" value="UniProtKB-KW"/>
</dbReference>
<keyword evidence="5 6" id="KW-0687">Ribonucleoprotein</keyword>
<gene>
    <name evidence="6 8" type="primary">rplU</name>
    <name evidence="8" type="ORF">HYZ11_14470</name>
</gene>
<reference evidence="8" key="1">
    <citation type="submission" date="2020-07" db="EMBL/GenBank/DDBJ databases">
        <title>Huge and variable diversity of episymbiotic CPR bacteria and DPANN archaea in groundwater ecosystems.</title>
        <authorList>
            <person name="He C.Y."/>
            <person name="Keren R."/>
            <person name="Whittaker M."/>
            <person name="Farag I.F."/>
            <person name="Doudna J."/>
            <person name="Cate J.H.D."/>
            <person name="Banfield J.F."/>
        </authorList>
    </citation>
    <scope>NUCLEOTIDE SEQUENCE</scope>
    <source>
        <strain evidence="8">NC_groundwater_763_Ag_S-0.2um_68_21</strain>
    </source>
</reference>
<dbReference type="InterPro" id="IPR036164">
    <property type="entry name" value="bL21-like_sf"/>
</dbReference>
<dbReference type="PANTHER" id="PTHR21349">
    <property type="entry name" value="50S RIBOSOMAL PROTEIN L21"/>
    <property type="match status" value="1"/>
</dbReference>
<evidence type="ECO:0000256" key="6">
    <source>
        <dbReference type="HAMAP-Rule" id="MF_01363"/>
    </source>
</evidence>
<keyword evidence="2 6" id="KW-0699">rRNA-binding</keyword>
<evidence type="ECO:0000256" key="5">
    <source>
        <dbReference type="ARBA" id="ARBA00023274"/>
    </source>
</evidence>
<dbReference type="GO" id="GO:0003735">
    <property type="term" value="F:structural constituent of ribosome"/>
    <property type="evidence" value="ECO:0007669"/>
    <property type="project" value="InterPro"/>
</dbReference>
<evidence type="ECO:0000256" key="7">
    <source>
        <dbReference type="RuleBase" id="RU000562"/>
    </source>
</evidence>